<comment type="cofactor">
    <cofactor evidence="1">
        <name>FMN</name>
        <dbReference type="ChEBI" id="CHEBI:58210"/>
    </cofactor>
</comment>
<dbReference type="KEGG" id="wdi:H9L19_05705"/>
<dbReference type="InterPro" id="IPR050619">
    <property type="entry name" value="Flavodoxin"/>
</dbReference>
<dbReference type="Pfam" id="PF00258">
    <property type="entry name" value="Flavodoxin_1"/>
    <property type="match status" value="1"/>
</dbReference>
<evidence type="ECO:0000313" key="9">
    <source>
        <dbReference type="EMBL" id="QNN74892.1"/>
    </source>
</evidence>
<dbReference type="PANTHER" id="PTHR42809:SF1">
    <property type="entry name" value="FLAVODOXIN 1"/>
    <property type="match status" value="1"/>
</dbReference>
<dbReference type="EMBL" id="CP060724">
    <property type="protein sequence ID" value="QNN74892.1"/>
    <property type="molecule type" value="Genomic_DNA"/>
</dbReference>
<evidence type="ECO:0000256" key="3">
    <source>
        <dbReference type="ARBA" id="ARBA00005267"/>
    </source>
</evidence>
<dbReference type="GO" id="GO:0016651">
    <property type="term" value="F:oxidoreductase activity, acting on NAD(P)H"/>
    <property type="evidence" value="ECO:0007669"/>
    <property type="project" value="UniProtKB-ARBA"/>
</dbReference>
<organism evidence="9 10">
    <name type="scientific">Weissella diestrammenae</name>
    <dbReference type="NCBI Taxonomy" id="1162633"/>
    <lineage>
        <taxon>Bacteria</taxon>
        <taxon>Bacillati</taxon>
        <taxon>Bacillota</taxon>
        <taxon>Bacilli</taxon>
        <taxon>Lactobacillales</taxon>
        <taxon>Lactobacillaceae</taxon>
        <taxon>Weissella</taxon>
    </lineage>
</organism>
<keyword evidence="4" id="KW-0813">Transport</keyword>
<sequence length="149" mass="15784">MNARVLYATLTGNNEDVADIIIDELQHLGVTTTKEEIMDVDALDINPTETDIVVSVVYTFDKGSLADEALDFYEDLSQVDLSGLVYGVAGSGDTFYGDDFGVAVDKMGAKFALTGAIEGAAGVKVNLSPNDAAEVELRQFAQALVKAAQ</sequence>
<evidence type="ECO:0000259" key="8">
    <source>
        <dbReference type="PROSITE" id="PS50902"/>
    </source>
</evidence>
<dbReference type="InterPro" id="IPR029039">
    <property type="entry name" value="Flavoprotein-like_sf"/>
</dbReference>
<reference evidence="9 10" key="1">
    <citation type="submission" date="2020-08" db="EMBL/GenBank/DDBJ databases">
        <title>Genome sequence of Weissella diestrammenae KACC 16890T.</title>
        <authorList>
            <person name="Hyun D.-W."/>
            <person name="Bae J.-W."/>
        </authorList>
    </citation>
    <scope>NUCLEOTIDE SEQUENCE [LARGE SCALE GENOMIC DNA]</scope>
    <source>
        <strain evidence="9 10">KACC 16890</strain>
    </source>
</reference>
<comment type="similarity">
    <text evidence="3">Belongs to the flavodoxin family.</text>
</comment>
<dbReference type="RefSeq" id="WP_187528727.1">
    <property type="nucleotide sequence ID" value="NZ_CP060724.1"/>
</dbReference>
<evidence type="ECO:0000256" key="4">
    <source>
        <dbReference type="ARBA" id="ARBA00022448"/>
    </source>
</evidence>
<name>A0A7G9T467_9LACO</name>
<dbReference type="PANTHER" id="PTHR42809">
    <property type="entry name" value="FLAVODOXIN 2"/>
    <property type="match status" value="1"/>
</dbReference>
<keyword evidence="10" id="KW-1185">Reference proteome</keyword>
<evidence type="ECO:0000256" key="6">
    <source>
        <dbReference type="ARBA" id="ARBA00022643"/>
    </source>
</evidence>
<dbReference type="PROSITE" id="PS50902">
    <property type="entry name" value="FLAVODOXIN_LIKE"/>
    <property type="match status" value="1"/>
</dbReference>
<dbReference type="NCBIfam" id="NF005587">
    <property type="entry name" value="PRK07308.1"/>
    <property type="match status" value="1"/>
</dbReference>
<gene>
    <name evidence="9" type="ORF">H9L19_05705</name>
</gene>
<evidence type="ECO:0000256" key="7">
    <source>
        <dbReference type="ARBA" id="ARBA00022982"/>
    </source>
</evidence>
<feature type="domain" description="Flavodoxin-like" evidence="8">
    <location>
        <begin position="3"/>
        <end position="145"/>
    </location>
</feature>
<proteinExistence type="inferred from homology"/>
<keyword evidence="7" id="KW-0249">Electron transport</keyword>
<dbReference type="Proteomes" id="UP000515800">
    <property type="component" value="Chromosome"/>
</dbReference>
<keyword evidence="6" id="KW-0288">FMN</keyword>
<protein>
    <submittedName>
        <fullName evidence="9">Flavodoxin</fullName>
    </submittedName>
</protein>
<dbReference type="Gene3D" id="3.40.50.360">
    <property type="match status" value="1"/>
</dbReference>
<accession>A0A7G9T467</accession>
<keyword evidence="5" id="KW-0285">Flavoprotein</keyword>
<evidence type="ECO:0000256" key="2">
    <source>
        <dbReference type="ARBA" id="ARBA00003297"/>
    </source>
</evidence>
<evidence type="ECO:0000256" key="1">
    <source>
        <dbReference type="ARBA" id="ARBA00001917"/>
    </source>
</evidence>
<comment type="function">
    <text evidence="2">Low-potential electron donor to a number of redox enzymes.</text>
</comment>
<evidence type="ECO:0000313" key="10">
    <source>
        <dbReference type="Proteomes" id="UP000515800"/>
    </source>
</evidence>
<dbReference type="GO" id="GO:0010181">
    <property type="term" value="F:FMN binding"/>
    <property type="evidence" value="ECO:0007669"/>
    <property type="project" value="InterPro"/>
</dbReference>
<dbReference type="InterPro" id="IPR008254">
    <property type="entry name" value="Flavodoxin/NO_synth"/>
</dbReference>
<dbReference type="AlphaFoldDB" id="A0A7G9T467"/>
<dbReference type="SUPFAM" id="SSF52218">
    <property type="entry name" value="Flavoproteins"/>
    <property type="match status" value="1"/>
</dbReference>
<evidence type="ECO:0000256" key="5">
    <source>
        <dbReference type="ARBA" id="ARBA00022630"/>
    </source>
</evidence>